<reference evidence="1" key="2">
    <citation type="journal article" date="2022" name="New Phytol.">
        <title>Evolutionary transition to the ectomycorrhizal habit in the genomes of a hyperdiverse lineage of mushroom-forming fungi.</title>
        <authorList>
            <person name="Looney B."/>
            <person name="Miyauchi S."/>
            <person name="Morin E."/>
            <person name="Drula E."/>
            <person name="Courty P.E."/>
            <person name="Kohler A."/>
            <person name="Kuo A."/>
            <person name="LaButti K."/>
            <person name="Pangilinan J."/>
            <person name="Lipzen A."/>
            <person name="Riley R."/>
            <person name="Andreopoulos W."/>
            <person name="He G."/>
            <person name="Johnson J."/>
            <person name="Nolan M."/>
            <person name="Tritt A."/>
            <person name="Barry K.W."/>
            <person name="Grigoriev I.V."/>
            <person name="Nagy L.G."/>
            <person name="Hibbett D."/>
            <person name="Henrissat B."/>
            <person name="Matheny P.B."/>
            <person name="Labbe J."/>
            <person name="Martin F.M."/>
        </authorList>
    </citation>
    <scope>NUCLEOTIDE SEQUENCE</scope>
    <source>
        <strain evidence="1">HHB10654</strain>
    </source>
</reference>
<protein>
    <submittedName>
        <fullName evidence="1">MFS general substrate transporter</fullName>
    </submittedName>
</protein>
<proteinExistence type="predicted"/>
<gene>
    <name evidence="1" type="ORF">BV25DRAFT_1797144</name>
</gene>
<evidence type="ECO:0000313" key="1">
    <source>
        <dbReference type="EMBL" id="KAI0066006.1"/>
    </source>
</evidence>
<comment type="caution">
    <text evidence="1">The sequence shown here is derived from an EMBL/GenBank/DDBJ whole genome shotgun (WGS) entry which is preliminary data.</text>
</comment>
<dbReference type="Proteomes" id="UP000814140">
    <property type="component" value="Unassembled WGS sequence"/>
</dbReference>
<name>A0ACB8TCV4_9AGAM</name>
<keyword evidence="2" id="KW-1185">Reference proteome</keyword>
<evidence type="ECO:0000313" key="2">
    <source>
        <dbReference type="Proteomes" id="UP000814140"/>
    </source>
</evidence>
<sequence>MSERPWWRRPSHWWYTAVIPLSLAASTATVAPSLELFTGLICDYQRSASGSTEGLYTPLARRSVLNVLPSYSSSMAQFSSSHVPSGFSSLNAGNGIPCASDPAVQAAVTTLVLIVTTVEGVLGSLTAAAWGSFSDRYGRTRVIGVNIGSLMLSDMILISAITWPQYIPGGHWAMVFGSFLMGALGGRIASLAGTNAYLADFTDAASRSRIFSFFLGLVYVGVAVGPSLASLVIQLTGQPITIFYVSASIQALIMLLNWLVIPESILPTQMKISRIKHATQKALKRQTHSVIGTLKDSLSFLRPLLVFFPHRVENGDTPAKGRARNWSLTWLAMGFFLDTMIVGAAPYWLQYAAGTFGWDSVKVGYWVSLLAVSKSLFLSLALPLIIKLFTPKSTVRLPISPSEPLSSVPSASPRSSSPRMRGHSHIPAFDLAVCRVSLVLQALSYVMMAALPAAGFIASPVVGAFGSGFTPALQSLTLELYMQRGGTESGELFGALSVVQALGTQIAGPAFFGLIYMKTVAILPQAMYFISVIVALLTLGMMCLVRLPKIYEIPIPDEVARLEQEEVLVDTVVSIPSVSGT</sequence>
<accession>A0ACB8TCV4</accession>
<organism evidence="1 2">
    <name type="scientific">Artomyces pyxidatus</name>
    <dbReference type="NCBI Taxonomy" id="48021"/>
    <lineage>
        <taxon>Eukaryota</taxon>
        <taxon>Fungi</taxon>
        <taxon>Dikarya</taxon>
        <taxon>Basidiomycota</taxon>
        <taxon>Agaricomycotina</taxon>
        <taxon>Agaricomycetes</taxon>
        <taxon>Russulales</taxon>
        <taxon>Auriscalpiaceae</taxon>
        <taxon>Artomyces</taxon>
    </lineage>
</organism>
<reference evidence="1" key="1">
    <citation type="submission" date="2021-03" db="EMBL/GenBank/DDBJ databases">
        <authorList>
            <consortium name="DOE Joint Genome Institute"/>
            <person name="Ahrendt S."/>
            <person name="Looney B.P."/>
            <person name="Miyauchi S."/>
            <person name="Morin E."/>
            <person name="Drula E."/>
            <person name="Courty P.E."/>
            <person name="Chicoki N."/>
            <person name="Fauchery L."/>
            <person name="Kohler A."/>
            <person name="Kuo A."/>
            <person name="Labutti K."/>
            <person name="Pangilinan J."/>
            <person name="Lipzen A."/>
            <person name="Riley R."/>
            <person name="Andreopoulos W."/>
            <person name="He G."/>
            <person name="Johnson J."/>
            <person name="Barry K.W."/>
            <person name="Grigoriev I.V."/>
            <person name="Nagy L."/>
            <person name="Hibbett D."/>
            <person name="Henrissat B."/>
            <person name="Matheny P.B."/>
            <person name="Labbe J."/>
            <person name="Martin F."/>
        </authorList>
    </citation>
    <scope>NUCLEOTIDE SEQUENCE</scope>
    <source>
        <strain evidence="1">HHB10654</strain>
    </source>
</reference>
<dbReference type="EMBL" id="MU277193">
    <property type="protein sequence ID" value="KAI0066006.1"/>
    <property type="molecule type" value="Genomic_DNA"/>
</dbReference>